<dbReference type="GO" id="GO:0071944">
    <property type="term" value="C:cell periphery"/>
    <property type="evidence" value="ECO:0007669"/>
    <property type="project" value="TreeGrafter"/>
</dbReference>
<dbReference type="PANTHER" id="PTHR33470">
    <property type="entry name" value="OS01G0164075 PROTEIN"/>
    <property type="match status" value="1"/>
</dbReference>
<feature type="compositionally biased region" description="Pro residues" evidence="2">
    <location>
        <begin position="70"/>
        <end position="96"/>
    </location>
</feature>
<protein>
    <submittedName>
        <fullName evidence="4">Uncharacterized protein</fullName>
    </submittedName>
</protein>
<dbReference type="Pfam" id="PF01190">
    <property type="entry name" value="Pollen_Ole_e_1"/>
    <property type="match status" value="1"/>
</dbReference>
<evidence type="ECO:0000256" key="3">
    <source>
        <dbReference type="SAM" id="SignalP"/>
    </source>
</evidence>
<feature type="compositionally biased region" description="Basic residues" evidence="2">
    <location>
        <begin position="53"/>
        <end position="69"/>
    </location>
</feature>
<evidence type="ECO:0000313" key="4">
    <source>
        <dbReference type="EMBL" id="KAA8519787.1"/>
    </source>
</evidence>
<organism evidence="4 5">
    <name type="scientific">Nyssa sinensis</name>
    <dbReference type="NCBI Taxonomy" id="561372"/>
    <lineage>
        <taxon>Eukaryota</taxon>
        <taxon>Viridiplantae</taxon>
        <taxon>Streptophyta</taxon>
        <taxon>Embryophyta</taxon>
        <taxon>Tracheophyta</taxon>
        <taxon>Spermatophyta</taxon>
        <taxon>Magnoliopsida</taxon>
        <taxon>eudicotyledons</taxon>
        <taxon>Gunneridae</taxon>
        <taxon>Pentapetalae</taxon>
        <taxon>asterids</taxon>
        <taxon>Cornales</taxon>
        <taxon>Nyssaceae</taxon>
        <taxon>Nyssa</taxon>
    </lineage>
</organism>
<keyword evidence="5" id="KW-1185">Reference proteome</keyword>
<dbReference type="OrthoDB" id="665669at2759"/>
<dbReference type="PROSITE" id="PS51257">
    <property type="entry name" value="PROKAR_LIPOPROTEIN"/>
    <property type="match status" value="1"/>
</dbReference>
<evidence type="ECO:0000313" key="5">
    <source>
        <dbReference type="Proteomes" id="UP000325577"/>
    </source>
</evidence>
<dbReference type="PANTHER" id="PTHR33470:SF22">
    <property type="entry name" value="POLLEN OLE E 1 ALLERGEN AND EXTENSIN FAMILY PROTEIN"/>
    <property type="match status" value="1"/>
</dbReference>
<keyword evidence="1 3" id="KW-0732">Signal</keyword>
<feature type="region of interest" description="Disordered" evidence="2">
    <location>
        <begin position="42"/>
        <end position="96"/>
    </location>
</feature>
<feature type="signal peptide" evidence="3">
    <location>
        <begin position="1"/>
        <end position="26"/>
    </location>
</feature>
<dbReference type="AlphaFoldDB" id="A0A5J4ZRK0"/>
<sequence length="240" mass="26132">MSFVAAKALVLIQLSVLLFSCFTAFSDEVDLVSWAQSPHRHAPSYPPVEAPKHHWPHPPSHPHHHKGHPPGHPPMHSPTNPPSHPPVHPPMHPPIHPPYSHLPTRSLLAVQGVVYCKSCKYIGVDTLSGASPLPGAVVKLQCNNTKYPLVQEGKTDEHGFFFIMPPKKISTYGFHKCKASLVSSPSAYCNNPTNLNDGLKGAILKPLKPPVGPPLHPLPYEIFSVGPFAFEPSSKLGCPH</sequence>
<dbReference type="EMBL" id="CM018049">
    <property type="protein sequence ID" value="KAA8519787.1"/>
    <property type="molecule type" value="Genomic_DNA"/>
</dbReference>
<name>A0A5J4ZRK0_9ASTE</name>
<evidence type="ECO:0000256" key="1">
    <source>
        <dbReference type="ARBA" id="ARBA00022729"/>
    </source>
</evidence>
<proteinExistence type="predicted"/>
<reference evidence="4 5" key="1">
    <citation type="submission" date="2019-09" db="EMBL/GenBank/DDBJ databases">
        <title>A chromosome-level genome assembly of the Chinese tupelo Nyssa sinensis.</title>
        <authorList>
            <person name="Yang X."/>
            <person name="Kang M."/>
            <person name="Yang Y."/>
            <person name="Xiong H."/>
            <person name="Wang M."/>
            <person name="Zhang Z."/>
            <person name="Wang Z."/>
            <person name="Wu H."/>
            <person name="Ma T."/>
            <person name="Liu J."/>
            <person name="Xi Z."/>
        </authorList>
    </citation>
    <scope>NUCLEOTIDE SEQUENCE [LARGE SCALE GENOMIC DNA]</scope>
    <source>
        <strain evidence="4">J267</strain>
        <tissue evidence="4">Leaf</tissue>
    </source>
</reference>
<evidence type="ECO:0000256" key="2">
    <source>
        <dbReference type="SAM" id="MobiDB-lite"/>
    </source>
</evidence>
<accession>A0A5J4ZRK0</accession>
<feature type="chain" id="PRO_5023828130" evidence="3">
    <location>
        <begin position="27"/>
        <end position="240"/>
    </location>
</feature>
<dbReference type="Proteomes" id="UP000325577">
    <property type="component" value="Linkage Group LG6"/>
</dbReference>
<gene>
    <name evidence="4" type="ORF">F0562_014123</name>
</gene>